<proteinExistence type="predicted"/>
<dbReference type="RefSeq" id="WP_269903360.1">
    <property type="nucleotide sequence ID" value="NZ_JAPFQA010000001.1"/>
</dbReference>
<dbReference type="EMBL" id="JAPFQA010000001">
    <property type="protein sequence ID" value="MCZ8542698.1"/>
    <property type="molecule type" value="Genomic_DNA"/>
</dbReference>
<comment type="caution">
    <text evidence="2">The sequence shown here is derived from an EMBL/GenBank/DDBJ whole genome shotgun (WGS) entry which is preliminary data.</text>
</comment>
<name>A0ABT4QMP9_9HYPH</name>
<reference evidence="2" key="1">
    <citation type="submission" date="2022-11" db="EMBL/GenBank/DDBJ databases">
        <authorList>
            <person name="Coimbra C."/>
        </authorList>
    </citation>
    <scope>NUCLEOTIDE SEQUENCE</scope>
    <source>
        <strain evidence="2">Jales19</strain>
    </source>
</reference>
<feature type="compositionally biased region" description="Basic and acidic residues" evidence="1">
    <location>
        <begin position="65"/>
        <end position="81"/>
    </location>
</feature>
<evidence type="ECO:0000256" key="1">
    <source>
        <dbReference type="SAM" id="MobiDB-lite"/>
    </source>
</evidence>
<protein>
    <submittedName>
        <fullName evidence="2">Uncharacterized protein</fullName>
    </submittedName>
</protein>
<organism evidence="2 3">
    <name type="scientific">Mesorhizobium qingshengii</name>
    <dbReference type="NCBI Taxonomy" id="1165689"/>
    <lineage>
        <taxon>Bacteria</taxon>
        <taxon>Pseudomonadati</taxon>
        <taxon>Pseudomonadota</taxon>
        <taxon>Alphaproteobacteria</taxon>
        <taxon>Hyphomicrobiales</taxon>
        <taxon>Phyllobacteriaceae</taxon>
        <taxon>Mesorhizobium</taxon>
    </lineage>
</organism>
<accession>A0ABT4QMP9</accession>
<feature type="region of interest" description="Disordered" evidence="1">
    <location>
        <begin position="52"/>
        <end position="81"/>
    </location>
</feature>
<dbReference type="Proteomes" id="UP001152178">
    <property type="component" value="Unassembled WGS sequence"/>
</dbReference>
<evidence type="ECO:0000313" key="2">
    <source>
        <dbReference type="EMBL" id="MCZ8542698.1"/>
    </source>
</evidence>
<keyword evidence="3" id="KW-1185">Reference proteome</keyword>
<gene>
    <name evidence="2" type="ORF">OOJ09_00795</name>
</gene>
<sequence>MNRQWHAANAMPANATMDDRIAWHLEHAIHCGCRDIPKGIRSELERRGMVVKAQSPHSFVQNGRGRAEPAERTEIHARAKS</sequence>
<evidence type="ECO:0000313" key="3">
    <source>
        <dbReference type="Proteomes" id="UP001152178"/>
    </source>
</evidence>